<name>A0ABD2NYH1_9CUCU</name>
<dbReference type="AlphaFoldDB" id="A0ABD2NYH1"/>
<dbReference type="Proteomes" id="UP001516400">
    <property type="component" value="Unassembled WGS sequence"/>
</dbReference>
<organism evidence="1 2">
    <name type="scientific">Cryptolaemus montrouzieri</name>
    <dbReference type="NCBI Taxonomy" id="559131"/>
    <lineage>
        <taxon>Eukaryota</taxon>
        <taxon>Metazoa</taxon>
        <taxon>Ecdysozoa</taxon>
        <taxon>Arthropoda</taxon>
        <taxon>Hexapoda</taxon>
        <taxon>Insecta</taxon>
        <taxon>Pterygota</taxon>
        <taxon>Neoptera</taxon>
        <taxon>Endopterygota</taxon>
        <taxon>Coleoptera</taxon>
        <taxon>Polyphaga</taxon>
        <taxon>Cucujiformia</taxon>
        <taxon>Coccinelloidea</taxon>
        <taxon>Coccinellidae</taxon>
        <taxon>Scymninae</taxon>
        <taxon>Scymnini</taxon>
        <taxon>Cryptolaemus</taxon>
    </lineage>
</organism>
<reference evidence="1 2" key="1">
    <citation type="journal article" date="2021" name="BMC Biol.">
        <title>Horizontally acquired antibacterial genes associated with adaptive radiation of ladybird beetles.</title>
        <authorList>
            <person name="Li H.S."/>
            <person name="Tang X.F."/>
            <person name="Huang Y.H."/>
            <person name="Xu Z.Y."/>
            <person name="Chen M.L."/>
            <person name="Du X.Y."/>
            <person name="Qiu B.Y."/>
            <person name="Chen P.T."/>
            <person name="Zhang W."/>
            <person name="Slipinski A."/>
            <person name="Escalona H.E."/>
            <person name="Waterhouse R.M."/>
            <person name="Zwick A."/>
            <person name="Pang H."/>
        </authorList>
    </citation>
    <scope>NUCLEOTIDE SEQUENCE [LARGE SCALE GENOMIC DNA]</scope>
    <source>
        <strain evidence="1">SYSU2018</strain>
    </source>
</reference>
<gene>
    <name evidence="1" type="ORF">HHI36_006813</name>
</gene>
<evidence type="ECO:0000313" key="2">
    <source>
        <dbReference type="Proteomes" id="UP001516400"/>
    </source>
</evidence>
<evidence type="ECO:0000313" key="1">
    <source>
        <dbReference type="EMBL" id="KAL3283675.1"/>
    </source>
</evidence>
<accession>A0ABD2NYH1</accession>
<dbReference type="EMBL" id="JABFTP020000144">
    <property type="protein sequence ID" value="KAL3283675.1"/>
    <property type="molecule type" value="Genomic_DNA"/>
</dbReference>
<sequence length="182" mass="21224">MKLNLKINSDPEINVNTKLALIDQNEITADTILIAKASNDLKTRLMLKNPRNIDEATSLMINHSLIEQKINLRHKSNNALSKPVNNKNRQNYSLPHENSTQFNNHPKHYGNQNFSNYQNIPHQTETYNNYQIPSQYRNVNNQFNKNQGFPNEKQPNFSSKELTNLEINDHQHSIIDEINDYE</sequence>
<comment type="caution">
    <text evidence="1">The sequence shown here is derived from an EMBL/GenBank/DDBJ whole genome shotgun (WGS) entry which is preliminary data.</text>
</comment>
<protein>
    <submittedName>
        <fullName evidence="1">Uncharacterized protein</fullName>
    </submittedName>
</protein>
<proteinExistence type="predicted"/>
<keyword evidence="2" id="KW-1185">Reference proteome</keyword>